<keyword evidence="3" id="KW-1185">Reference proteome</keyword>
<gene>
    <name evidence="2" type="ORF">E1H14_05905</name>
</gene>
<accession>A0A5A9W2P5</accession>
<keyword evidence="1" id="KW-1133">Transmembrane helix</keyword>
<feature type="transmembrane region" description="Helical" evidence="1">
    <location>
        <begin position="65"/>
        <end position="98"/>
    </location>
</feature>
<keyword evidence="1" id="KW-0812">Transmembrane</keyword>
<evidence type="ECO:0000256" key="1">
    <source>
        <dbReference type="SAM" id="Phobius"/>
    </source>
</evidence>
<dbReference type="EMBL" id="SMRS01000004">
    <property type="protein sequence ID" value="KAA0874957.1"/>
    <property type="molecule type" value="Genomic_DNA"/>
</dbReference>
<name>A0A5A9W2P5_9GAMM</name>
<organism evidence="2 3">
    <name type="scientific">Nitrincola tapanii</name>
    <dbReference type="NCBI Taxonomy" id="1708751"/>
    <lineage>
        <taxon>Bacteria</taxon>
        <taxon>Pseudomonadati</taxon>
        <taxon>Pseudomonadota</taxon>
        <taxon>Gammaproteobacteria</taxon>
        <taxon>Oceanospirillales</taxon>
        <taxon>Oceanospirillaceae</taxon>
        <taxon>Nitrincola</taxon>
    </lineage>
</organism>
<feature type="transmembrane region" description="Helical" evidence="1">
    <location>
        <begin position="33"/>
        <end position="53"/>
    </location>
</feature>
<feature type="transmembrane region" description="Helical" evidence="1">
    <location>
        <begin position="118"/>
        <end position="136"/>
    </location>
</feature>
<evidence type="ECO:0000313" key="2">
    <source>
        <dbReference type="EMBL" id="KAA0874957.1"/>
    </source>
</evidence>
<dbReference type="RefSeq" id="WP_149390537.1">
    <property type="nucleotide sequence ID" value="NZ_SMRS01000004.1"/>
</dbReference>
<dbReference type="OrthoDB" id="8591832at2"/>
<comment type="caution">
    <text evidence="2">The sequence shown here is derived from an EMBL/GenBank/DDBJ whole genome shotgun (WGS) entry which is preliminary data.</text>
</comment>
<keyword evidence="1" id="KW-0472">Membrane</keyword>
<feature type="transmembrane region" description="Helical" evidence="1">
    <location>
        <begin position="6"/>
        <end position="26"/>
    </location>
</feature>
<reference evidence="2 3" key="1">
    <citation type="submission" date="2019-03" db="EMBL/GenBank/DDBJ databases">
        <title>Nitrincola sp. nov. isolated from an Indian soda lake.</title>
        <authorList>
            <person name="Joshi A."/>
            <person name="Thite S.V."/>
            <person name="Joseph N."/>
            <person name="Dhotre D."/>
            <person name="Moorthy M."/>
            <person name="Shouche Y.S."/>
        </authorList>
    </citation>
    <scope>NUCLEOTIDE SEQUENCE [LARGE SCALE GENOMIC DNA]</scope>
    <source>
        <strain evidence="2 3">MEB193</strain>
    </source>
</reference>
<proteinExistence type="predicted"/>
<protein>
    <submittedName>
        <fullName evidence="2">DUF3429 domain-containing protein</fullName>
    </submittedName>
</protein>
<dbReference type="Pfam" id="PF11911">
    <property type="entry name" value="DUF3429"/>
    <property type="match status" value="1"/>
</dbReference>
<dbReference type="InterPro" id="IPR021836">
    <property type="entry name" value="DUF3429"/>
</dbReference>
<dbReference type="Proteomes" id="UP000325302">
    <property type="component" value="Unassembled WGS sequence"/>
</dbReference>
<dbReference type="AlphaFoldDB" id="A0A5A9W2P5"/>
<sequence>MRSLQLLGYAGLIPFVTLPLVIWLNWPFSAAQALLGFQLYSCLILGFMAGVLWPALHAKDTPTLWAYLAVSFPVLSFIAWMILPTWALWIQAALFFLLRLTEIISRLDQAYPAGYARLRWHLTGVVVAAHLLVALWR</sequence>
<evidence type="ECO:0000313" key="3">
    <source>
        <dbReference type="Proteomes" id="UP000325302"/>
    </source>
</evidence>